<sequence>MLTVSLLVEQGSKTVTRCTSAWTLLESHPQSADFRNPFYMVPLGGDGSTDRSPLVLQFKWHTSSLAIWTAFYLRSLESNDSRDAWAKELQVTQRELQNKLSAAHQQLQCQVEQNSDLQSELEKLRRESAQLQRLLEGEVYSDTMNGVLVHEEYENEDGVLLSVTPVGESRTTLQTPVSDSESATAGASESKVFSTTGVGCFLGGSMSQDFEIVQSYFDPKRLETRPMDPTSASNGCNELFAPQRRITVEEVVR</sequence>
<evidence type="ECO:0000313" key="3">
    <source>
        <dbReference type="EMBL" id="GMF66092.1"/>
    </source>
</evidence>
<evidence type="ECO:0000313" key="4">
    <source>
        <dbReference type="Proteomes" id="UP001165083"/>
    </source>
</evidence>
<gene>
    <name evidence="3" type="ORF">Plil01_001863600</name>
</gene>
<reference evidence="3" key="1">
    <citation type="submission" date="2023-04" db="EMBL/GenBank/DDBJ databases">
        <title>Phytophthora lilii NBRC 32176.</title>
        <authorList>
            <person name="Ichikawa N."/>
            <person name="Sato H."/>
            <person name="Tonouchi N."/>
        </authorList>
    </citation>
    <scope>NUCLEOTIDE SEQUENCE</scope>
    <source>
        <strain evidence="3">NBRC 32176</strain>
    </source>
</reference>
<name>A0A9W7D8I2_9STRA</name>
<feature type="region of interest" description="Disordered" evidence="2">
    <location>
        <begin position="169"/>
        <end position="189"/>
    </location>
</feature>
<keyword evidence="4" id="KW-1185">Reference proteome</keyword>
<evidence type="ECO:0000256" key="1">
    <source>
        <dbReference type="SAM" id="Coils"/>
    </source>
</evidence>
<dbReference type="Proteomes" id="UP001165083">
    <property type="component" value="Unassembled WGS sequence"/>
</dbReference>
<dbReference type="AlphaFoldDB" id="A0A9W7D8I2"/>
<keyword evidence="1" id="KW-0175">Coiled coil</keyword>
<protein>
    <submittedName>
        <fullName evidence="3">Unnamed protein product</fullName>
    </submittedName>
</protein>
<dbReference type="OrthoDB" id="271628at2759"/>
<comment type="caution">
    <text evidence="3">The sequence shown here is derived from an EMBL/GenBank/DDBJ whole genome shotgun (WGS) entry which is preliminary data.</text>
</comment>
<evidence type="ECO:0000256" key="2">
    <source>
        <dbReference type="SAM" id="MobiDB-lite"/>
    </source>
</evidence>
<organism evidence="3 4">
    <name type="scientific">Phytophthora lilii</name>
    <dbReference type="NCBI Taxonomy" id="2077276"/>
    <lineage>
        <taxon>Eukaryota</taxon>
        <taxon>Sar</taxon>
        <taxon>Stramenopiles</taxon>
        <taxon>Oomycota</taxon>
        <taxon>Peronosporomycetes</taxon>
        <taxon>Peronosporales</taxon>
        <taxon>Peronosporaceae</taxon>
        <taxon>Phytophthora</taxon>
    </lineage>
</organism>
<feature type="coiled-coil region" evidence="1">
    <location>
        <begin position="86"/>
        <end position="134"/>
    </location>
</feature>
<dbReference type="EMBL" id="BSXW01012539">
    <property type="protein sequence ID" value="GMF66092.1"/>
    <property type="molecule type" value="Genomic_DNA"/>
</dbReference>
<proteinExistence type="predicted"/>
<accession>A0A9W7D8I2</accession>